<accession>A0ABQ8FBG0</accession>
<evidence type="ECO:0000256" key="2">
    <source>
        <dbReference type="SAM" id="Phobius"/>
    </source>
</evidence>
<gene>
    <name evidence="3" type="ORF">BASA50_006419</name>
</gene>
<proteinExistence type="predicted"/>
<dbReference type="Pfam" id="PF08636">
    <property type="entry name" value="Pkr1"/>
    <property type="match status" value="1"/>
</dbReference>
<feature type="transmembrane region" description="Helical" evidence="2">
    <location>
        <begin position="422"/>
        <end position="441"/>
    </location>
</feature>
<dbReference type="EMBL" id="JAFCIX010000330">
    <property type="protein sequence ID" value="KAH6594744.1"/>
    <property type="molecule type" value="Genomic_DNA"/>
</dbReference>
<evidence type="ECO:0000313" key="3">
    <source>
        <dbReference type="EMBL" id="KAH6594744.1"/>
    </source>
</evidence>
<keyword evidence="2" id="KW-0472">Membrane</keyword>
<sequence length="505" mass="53972">MTETTETGRKDSGSLPVCEAQAVPLLGSDLLGSAALAAEEERNGPVHSHDMLVPASITTNRDVDDEDQAQSALSDSSIKDSHRHTDHASDAQSHTKVLSAQSSLLQDMELALFGEVDQTINSMARGGSDASLLLPAVVPDVTLFTPLSPKGNHSSFTELKSDTSALIPSVPLLDADKVDPSLDMHLSSSTLVTHATDDDAISVAASIHTHTEVAAVADSNDHNSHSMPMLNRDQSPLPTIPVESHDDVVSTVVPEKEGFLHQDQADTGLHHILDGITAREPPAELSTMRLSAPGCESLGEINEALESDSFDEESLVLVPPVDPTIPVDVGLQAGCTGVIPTADIATSEYCAHDSDNDNLYDELGSSHHGEPMSKYCEEEEYEAVHANAADQNTTHASQEPTPLLVEVIDSIFTPGLSSRVQVVMHIIFAAMTLNFGILLYLSEFNPHVIFLFCISICLWGSTTWFLLTIPDDESAPKTAEVVTSDCVSNTDSPDHALPIESKKDI</sequence>
<feature type="transmembrane region" description="Helical" evidence="2">
    <location>
        <begin position="448"/>
        <end position="467"/>
    </location>
</feature>
<dbReference type="InterPro" id="IPR013945">
    <property type="entry name" value="Pkr1"/>
</dbReference>
<dbReference type="PANTHER" id="PTHR28251:SF1">
    <property type="entry name" value="V-TYPE ATPASE ASSEMBLY FACTOR PKR1"/>
    <property type="match status" value="1"/>
</dbReference>
<keyword evidence="2" id="KW-0812">Transmembrane</keyword>
<evidence type="ECO:0000313" key="4">
    <source>
        <dbReference type="Proteomes" id="UP001648503"/>
    </source>
</evidence>
<organism evidence="3 4">
    <name type="scientific">Batrachochytrium salamandrivorans</name>
    <dbReference type="NCBI Taxonomy" id="1357716"/>
    <lineage>
        <taxon>Eukaryota</taxon>
        <taxon>Fungi</taxon>
        <taxon>Fungi incertae sedis</taxon>
        <taxon>Chytridiomycota</taxon>
        <taxon>Chytridiomycota incertae sedis</taxon>
        <taxon>Chytridiomycetes</taxon>
        <taxon>Rhizophydiales</taxon>
        <taxon>Rhizophydiales incertae sedis</taxon>
        <taxon>Batrachochytrium</taxon>
    </lineage>
</organism>
<keyword evidence="4" id="KW-1185">Reference proteome</keyword>
<keyword evidence="2" id="KW-1133">Transmembrane helix</keyword>
<dbReference type="Proteomes" id="UP001648503">
    <property type="component" value="Unassembled WGS sequence"/>
</dbReference>
<comment type="caution">
    <text evidence="3">The sequence shown here is derived from an EMBL/GenBank/DDBJ whole genome shotgun (WGS) entry which is preliminary data.</text>
</comment>
<name>A0ABQ8FBG0_9FUNG</name>
<evidence type="ECO:0000256" key="1">
    <source>
        <dbReference type="SAM" id="MobiDB-lite"/>
    </source>
</evidence>
<feature type="region of interest" description="Disordered" evidence="1">
    <location>
        <begin position="61"/>
        <end position="95"/>
    </location>
</feature>
<dbReference type="PANTHER" id="PTHR28251">
    <property type="entry name" value="V-TYPE ATPASE ASSEMBLY FACTOR PKR1"/>
    <property type="match status" value="1"/>
</dbReference>
<protein>
    <submittedName>
        <fullName evidence="3">Uncharacterized protein</fullName>
    </submittedName>
</protein>
<reference evidence="3 4" key="1">
    <citation type="submission" date="2021-02" db="EMBL/GenBank/DDBJ databases">
        <title>Variation within the Batrachochytrium salamandrivorans European outbreak.</title>
        <authorList>
            <person name="Kelly M."/>
            <person name="Pasmans F."/>
            <person name="Shea T.P."/>
            <person name="Munoz J.F."/>
            <person name="Carranza S."/>
            <person name="Cuomo C.A."/>
            <person name="Martel A."/>
        </authorList>
    </citation>
    <scope>NUCLEOTIDE SEQUENCE [LARGE SCALE GENOMIC DNA]</scope>
    <source>
        <strain evidence="3 4">AMFP18/2</strain>
    </source>
</reference>